<dbReference type="EMBL" id="QKRX01000002">
    <property type="protein sequence ID" value="RAU19465.1"/>
    <property type="molecule type" value="Genomic_DNA"/>
</dbReference>
<evidence type="ECO:0000313" key="1">
    <source>
        <dbReference type="EMBL" id="RAU19465.1"/>
    </source>
</evidence>
<keyword evidence="2" id="KW-1185">Reference proteome</keyword>
<proteinExistence type="predicted"/>
<sequence>MNILDLYQSPSGREELKQILLLGAQRHPEGLPDFFLEKDLWVTEILRLLYDEQLLGDYAVAFKGGTALSKCWKVIDRFSEDIDLSIHWADLAEEVDELAAWELSTKNPSQQKKFRERQTSRLMKWSSRFVEMLNQRFEDYGIEELGAELEADSRGEKINIRFPRVTESENNYHLDYVLLEFGGRNRGQPTVDHEVESYLADVPELQGFDFPKANVQAYDPAYIVWEKLTALHQFSTMEKEPDKHRLARHWYDVDCMLEKGIVDLFLAEKAKNDVVEMKKQRWPEKGVDYELVLKGQLKLVPDADRLSEIEKDHRDAIQGRMFFIHRQPESFDKIVDRLSRAQDTINIATWVRNNIRWVYSGAWMQAVVVLGEMKLRSKMTLISHPEGAIEHLVNRALNNQP</sequence>
<comment type="caution">
    <text evidence="1">The sequence shown here is derived from an EMBL/GenBank/DDBJ whole genome shotgun (WGS) entry which is preliminary data.</text>
</comment>
<evidence type="ECO:0000313" key="2">
    <source>
        <dbReference type="Proteomes" id="UP000250744"/>
    </source>
</evidence>
<name>A0A364NRF3_9GAMM</name>
<dbReference type="Gene3D" id="3.10.450.620">
    <property type="entry name" value="JHP933, nucleotidyltransferase-like core domain"/>
    <property type="match status" value="1"/>
</dbReference>
<dbReference type="OrthoDB" id="9780929at2"/>
<dbReference type="Proteomes" id="UP000250744">
    <property type="component" value="Unassembled WGS sequence"/>
</dbReference>
<dbReference type="AlphaFoldDB" id="A0A364NRF3"/>
<gene>
    <name evidence="1" type="ORF">DN062_04215</name>
</gene>
<organism evidence="1 2">
    <name type="scientific">Nitrincola tibetensis</name>
    <dbReference type="NCBI Taxonomy" id="2219697"/>
    <lineage>
        <taxon>Bacteria</taxon>
        <taxon>Pseudomonadati</taxon>
        <taxon>Pseudomonadota</taxon>
        <taxon>Gammaproteobacteria</taxon>
        <taxon>Oceanospirillales</taxon>
        <taxon>Oceanospirillaceae</taxon>
        <taxon>Nitrincola</taxon>
    </lineage>
</organism>
<dbReference type="Pfam" id="PF08843">
    <property type="entry name" value="AbiEii"/>
    <property type="match status" value="1"/>
</dbReference>
<dbReference type="RefSeq" id="WP_112157814.1">
    <property type="nucleotide sequence ID" value="NZ_QKRX01000002.1"/>
</dbReference>
<accession>A0A364NRF3</accession>
<protein>
    <submittedName>
        <fullName evidence="1">Nucleotidyl transferase AbiEii/AbiGii toxin family protein</fullName>
    </submittedName>
</protein>
<keyword evidence="1" id="KW-0808">Transferase</keyword>
<dbReference type="InterPro" id="IPR014942">
    <property type="entry name" value="AbiEii"/>
</dbReference>
<reference evidence="1 2" key="1">
    <citation type="submission" date="2018-06" db="EMBL/GenBank/DDBJ databases">
        <title>Nitrincola tibetense sp. nov., isolated from Lake XuguoCo on Tibetan Plateau.</title>
        <authorList>
            <person name="Xing P."/>
        </authorList>
    </citation>
    <scope>NUCLEOTIDE SEQUENCE [LARGE SCALE GENOMIC DNA]</scope>
    <source>
        <strain evidence="2">xg18</strain>
    </source>
</reference>
<dbReference type="GO" id="GO:0016740">
    <property type="term" value="F:transferase activity"/>
    <property type="evidence" value="ECO:0007669"/>
    <property type="project" value="UniProtKB-KW"/>
</dbReference>